<dbReference type="EMBL" id="ABWN01000035">
    <property type="protein sequence ID" value="EFF67833.1"/>
    <property type="molecule type" value="Genomic_DNA"/>
</dbReference>
<keyword evidence="1" id="KW-1133">Transmembrane helix</keyword>
<dbReference type="AlphaFoldDB" id="D4S1T5"/>
<dbReference type="GeneID" id="98917816"/>
<gene>
    <name evidence="2" type="ORF">BUTYVIB_02057</name>
</gene>
<feature type="transmembrane region" description="Helical" evidence="1">
    <location>
        <begin position="54"/>
        <end position="85"/>
    </location>
</feature>
<name>D4S1T5_9FIRM</name>
<proteinExistence type="predicted"/>
<sequence length="328" mass="36708">MAFVKNLLIIKEKLLAFYGRFSTYINLVMKFLLALFSFLLIGKAIGTHDILANPLICFAIAVMCAFVPVSVTVICATVLALIHLFGMSMELAAIATIVVLIVYLLYFRFAPKTGILLILTPLLFYIKIPYIIPVIAALTVGMTGIVPVVCGIFMYYMINFASRYSTAISSMDADSAVQNITFIFNNILNNKELIITIVSFSIAILMIYLIKRLSVNYSWIIGIVAGCFTNAVILIVSFSLLSIKTNVLFVVIGTVLAIVIGLVLHLFIFSVDYTATEYVQFEDNDYYYYVKAVPKVSVTERDITVKKINSRDKGYIHTESFEEDQEDR</sequence>
<dbReference type="eggNOG" id="ENOG502Z9W3">
    <property type="taxonomic scope" value="Bacteria"/>
</dbReference>
<dbReference type="HOGENOM" id="CLU_059528_0_0_9"/>
<feature type="transmembrane region" description="Helical" evidence="1">
    <location>
        <begin position="193"/>
        <end position="210"/>
    </location>
</feature>
<comment type="caution">
    <text evidence="2">The sequence shown here is derived from an EMBL/GenBank/DDBJ whole genome shotgun (WGS) entry which is preliminary data.</text>
</comment>
<evidence type="ECO:0000256" key="1">
    <source>
        <dbReference type="SAM" id="Phobius"/>
    </source>
</evidence>
<dbReference type="RefSeq" id="WP_005604009.1">
    <property type="nucleotide sequence ID" value="NZ_GG663524.1"/>
</dbReference>
<feature type="transmembrane region" description="Helical" evidence="1">
    <location>
        <begin position="130"/>
        <end position="158"/>
    </location>
</feature>
<feature type="transmembrane region" description="Helical" evidence="1">
    <location>
        <begin position="91"/>
        <end position="109"/>
    </location>
</feature>
<keyword evidence="1" id="KW-0812">Transmembrane</keyword>
<accession>D4S1T5</accession>
<organism evidence="2 3">
    <name type="scientific">Eshraghiella crossota DSM 2876</name>
    <dbReference type="NCBI Taxonomy" id="511680"/>
    <lineage>
        <taxon>Bacteria</taxon>
        <taxon>Bacillati</taxon>
        <taxon>Bacillota</taxon>
        <taxon>Clostridia</taxon>
        <taxon>Lachnospirales</taxon>
        <taxon>Lachnospiraceae</taxon>
        <taxon>Eshraghiella</taxon>
    </lineage>
</organism>
<feature type="transmembrane region" description="Helical" evidence="1">
    <location>
        <begin position="21"/>
        <end position="42"/>
    </location>
</feature>
<evidence type="ECO:0000313" key="2">
    <source>
        <dbReference type="EMBL" id="EFF67833.1"/>
    </source>
</evidence>
<dbReference type="Proteomes" id="UP000006238">
    <property type="component" value="Unassembled WGS sequence"/>
</dbReference>
<keyword evidence="3" id="KW-1185">Reference proteome</keyword>
<dbReference type="STRING" id="45851.BHV86_08070"/>
<feature type="transmembrane region" description="Helical" evidence="1">
    <location>
        <begin position="217"/>
        <end position="241"/>
    </location>
</feature>
<keyword evidence="1" id="KW-0472">Membrane</keyword>
<reference evidence="2 3" key="1">
    <citation type="submission" date="2010-02" db="EMBL/GenBank/DDBJ databases">
        <authorList>
            <person name="Weinstock G."/>
            <person name="Sodergren E."/>
            <person name="Clifton S."/>
            <person name="Fulton L."/>
            <person name="Fulton B."/>
            <person name="Courtney L."/>
            <person name="Fronick C."/>
            <person name="Harrison M."/>
            <person name="Strong C."/>
            <person name="Farmer C."/>
            <person name="Delahaunty K."/>
            <person name="Markovic C."/>
            <person name="Hall O."/>
            <person name="Minx P."/>
            <person name="Tomlinson C."/>
            <person name="Mitreva M."/>
            <person name="Nelson J."/>
            <person name="Hou S."/>
            <person name="Wollam A."/>
            <person name="Pepin K.H."/>
            <person name="Johnson M."/>
            <person name="Bhonagiri V."/>
            <person name="Zhang X."/>
            <person name="Suruliraj S."/>
            <person name="Warren W."/>
            <person name="Chinwalla A."/>
            <person name="Mardis E.R."/>
            <person name="Wilson R.K."/>
        </authorList>
    </citation>
    <scope>NUCLEOTIDE SEQUENCE [LARGE SCALE GENOMIC DNA]</scope>
    <source>
        <strain evidence="2 3">DSM 2876</strain>
    </source>
</reference>
<protein>
    <submittedName>
        <fullName evidence="2">Uncharacterized protein</fullName>
    </submittedName>
</protein>
<evidence type="ECO:0000313" key="3">
    <source>
        <dbReference type="Proteomes" id="UP000006238"/>
    </source>
</evidence>
<feature type="transmembrane region" description="Helical" evidence="1">
    <location>
        <begin position="247"/>
        <end position="269"/>
    </location>
</feature>